<evidence type="ECO:0000256" key="1">
    <source>
        <dbReference type="SAM" id="Coils"/>
    </source>
</evidence>
<reference evidence="3" key="1">
    <citation type="journal article" date="2014" name="PLoS ONE">
        <title>Transcriptome-Based Identification of ABC Transporters in the Western Tarnished Plant Bug Lygus hesperus.</title>
        <authorList>
            <person name="Hull J.J."/>
            <person name="Chaney K."/>
            <person name="Geib S.M."/>
            <person name="Fabrick J.A."/>
            <person name="Brent C.S."/>
            <person name="Walsh D."/>
            <person name="Lavine L.C."/>
        </authorList>
    </citation>
    <scope>NUCLEOTIDE SEQUENCE</scope>
</reference>
<dbReference type="AlphaFoldDB" id="A0A0A9XWK3"/>
<feature type="coiled-coil region" evidence="1">
    <location>
        <begin position="328"/>
        <end position="362"/>
    </location>
</feature>
<organism evidence="3">
    <name type="scientific">Lygus hesperus</name>
    <name type="common">Western plant bug</name>
    <dbReference type="NCBI Taxonomy" id="30085"/>
    <lineage>
        <taxon>Eukaryota</taxon>
        <taxon>Metazoa</taxon>
        <taxon>Ecdysozoa</taxon>
        <taxon>Arthropoda</taxon>
        <taxon>Hexapoda</taxon>
        <taxon>Insecta</taxon>
        <taxon>Pterygota</taxon>
        <taxon>Neoptera</taxon>
        <taxon>Paraneoptera</taxon>
        <taxon>Hemiptera</taxon>
        <taxon>Heteroptera</taxon>
        <taxon>Panheteroptera</taxon>
        <taxon>Cimicomorpha</taxon>
        <taxon>Miridae</taxon>
        <taxon>Mirini</taxon>
        <taxon>Lygus</taxon>
    </lineage>
</organism>
<dbReference type="Pfam" id="PF02463">
    <property type="entry name" value="SMC_N"/>
    <property type="match status" value="1"/>
</dbReference>
<name>A0A0A9XWK3_LYGHE</name>
<dbReference type="InterPro" id="IPR027417">
    <property type="entry name" value="P-loop_NTPase"/>
</dbReference>
<dbReference type="EMBL" id="GBHO01018432">
    <property type="protein sequence ID" value="JAG25172.1"/>
    <property type="molecule type" value="Transcribed_RNA"/>
</dbReference>
<feature type="domain" description="RecF/RecN/SMC N-terminal" evidence="2">
    <location>
        <begin position="3"/>
        <end position="124"/>
    </location>
</feature>
<dbReference type="PANTHER" id="PTHR43977">
    <property type="entry name" value="STRUCTURAL MAINTENANCE OF CHROMOSOMES PROTEIN 3"/>
    <property type="match status" value="1"/>
</dbReference>
<evidence type="ECO:0000313" key="3">
    <source>
        <dbReference type="EMBL" id="JAG25172.1"/>
    </source>
</evidence>
<proteinExistence type="predicted"/>
<dbReference type="SUPFAM" id="SSF52540">
    <property type="entry name" value="P-loop containing nucleoside triphosphate hydrolases"/>
    <property type="match status" value="1"/>
</dbReference>
<evidence type="ECO:0000259" key="2">
    <source>
        <dbReference type="Pfam" id="PF02463"/>
    </source>
</evidence>
<reference evidence="3" key="2">
    <citation type="submission" date="2014-07" db="EMBL/GenBank/DDBJ databases">
        <authorList>
            <person name="Hull J."/>
        </authorList>
    </citation>
    <scope>NUCLEOTIDE SEQUENCE</scope>
</reference>
<gene>
    <name evidence="3" type="primary">sudA</name>
    <name evidence="3" type="ORF">CM83_26891</name>
</gene>
<accession>A0A0A9XWK3</accession>
<protein>
    <submittedName>
        <fullName evidence="3">Chromosome segregation protein sudA</fullName>
    </submittedName>
</protein>
<dbReference type="InterPro" id="IPR003395">
    <property type="entry name" value="RecF/RecN/SMC_N"/>
</dbReference>
<dbReference type="Gene3D" id="3.40.50.300">
    <property type="entry name" value="P-loop containing nucleotide triphosphate hydrolases"/>
    <property type="match status" value="1"/>
</dbReference>
<keyword evidence="1" id="KW-0175">Coiled coil</keyword>
<sequence length="399" mass="45480">MRLKQITLINFKSYRGETKVFIEDGATMIVGRNGAGKSNFLHAIDFIVGSRHAHLSRLSRPRLINTSDNRASVEVVLHDDDGLFGGELVIKREFDLQLDKFYLNGSRLQQSELIILLEVLGFSRPTAYHANSSIQLKELVLSSKIERLNALINYLGLSVALTVSFIRKLLPNLEEWGTKLTLFEEQVKVQNPDEIRAEMARHHRYSTLRKMKSALRFRISCLRKESWKNLMEVELNTASLKGENAQALHSLKSAIGSCKIALEKAESDALSAEMLLDGYMQSKELLTKTLESLNFSINENEYQLEIEEHNISVEDVVEVARSTIPERVEELENSVSIEKAAVNELCKKLSEEEQNRDDLLLKLNCNEKFSTLPEKKRWIESTVSTWIMSRKPLSMPSRS</sequence>